<dbReference type="Pfam" id="PF03793">
    <property type="entry name" value="PASTA"/>
    <property type="match status" value="1"/>
</dbReference>
<dbReference type="Gene3D" id="3.30.10.20">
    <property type="match status" value="1"/>
</dbReference>
<keyword evidence="3" id="KW-1185">Reference proteome</keyword>
<accession>A0ABX0TCB3</accession>
<dbReference type="PROSITE" id="PS51178">
    <property type="entry name" value="PASTA"/>
    <property type="match status" value="1"/>
</dbReference>
<name>A0ABX0TCB3_9MICO</name>
<gene>
    <name evidence="2" type="ORF">E9228_002754</name>
</gene>
<evidence type="ECO:0000259" key="1">
    <source>
        <dbReference type="PROSITE" id="PS51178"/>
    </source>
</evidence>
<dbReference type="RefSeq" id="WP_166781097.1">
    <property type="nucleotide sequence ID" value="NZ_JAAOYO010000004.1"/>
</dbReference>
<organism evidence="2 3">
    <name type="scientific">Curtobacterium salicis</name>
    <dbReference type="NCBI Taxonomy" id="1779862"/>
    <lineage>
        <taxon>Bacteria</taxon>
        <taxon>Bacillati</taxon>
        <taxon>Actinomycetota</taxon>
        <taxon>Actinomycetes</taxon>
        <taxon>Micrococcales</taxon>
        <taxon>Microbacteriaceae</taxon>
        <taxon>Curtobacterium</taxon>
    </lineage>
</organism>
<dbReference type="EMBL" id="JAAOYO010000004">
    <property type="protein sequence ID" value="NII42096.1"/>
    <property type="molecule type" value="Genomic_DNA"/>
</dbReference>
<sequence>MGTLTSTHEPNRARNLMRVLLALFVGCGVVFGTATTAQAADGVKMPNVVGVSAKTVRNLLAEEGFVVKLKPEAHGPVIMPSHWKVTGQNVKAGEQIEVGDKIKLTVKLKKKYAPQSSKKASATPTADPEVTSAGLDRAHAGTACDQYGKQQYPYGWKGHMILGVIATENQGDHYFWKFEADVTNAFNAEASATVDCTVGGSNDNPQVTSFDVY</sequence>
<dbReference type="Proteomes" id="UP001318300">
    <property type="component" value="Unassembled WGS sequence"/>
</dbReference>
<comment type="caution">
    <text evidence="2">The sequence shown here is derived from an EMBL/GenBank/DDBJ whole genome shotgun (WGS) entry which is preliminary data.</text>
</comment>
<dbReference type="InterPro" id="IPR005543">
    <property type="entry name" value="PASTA_dom"/>
</dbReference>
<evidence type="ECO:0000313" key="3">
    <source>
        <dbReference type="Proteomes" id="UP001318300"/>
    </source>
</evidence>
<dbReference type="CDD" id="cd06577">
    <property type="entry name" value="PASTA_pknB"/>
    <property type="match status" value="1"/>
</dbReference>
<evidence type="ECO:0000313" key="2">
    <source>
        <dbReference type="EMBL" id="NII42096.1"/>
    </source>
</evidence>
<protein>
    <recommendedName>
        <fullName evidence="1">PASTA domain-containing protein</fullName>
    </recommendedName>
</protein>
<proteinExistence type="predicted"/>
<feature type="domain" description="PASTA" evidence="1">
    <location>
        <begin position="39"/>
        <end position="108"/>
    </location>
</feature>
<dbReference type="SMART" id="SM00740">
    <property type="entry name" value="PASTA"/>
    <property type="match status" value="1"/>
</dbReference>
<reference evidence="2 3" key="1">
    <citation type="submission" date="2020-03" db="EMBL/GenBank/DDBJ databases">
        <title>Above-ground endophytic microbial communities from plants in different locations in the United States.</title>
        <authorList>
            <person name="Frank C."/>
        </authorList>
    </citation>
    <scope>NUCLEOTIDE SEQUENCE [LARGE SCALE GENOMIC DNA]</scope>
    <source>
        <strain evidence="2 3">WW7</strain>
    </source>
</reference>